<keyword evidence="1" id="KW-0863">Zinc-finger</keyword>
<evidence type="ECO:0000259" key="3">
    <source>
        <dbReference type="PROSITE" id="PS50158"/>
    </source>
</evidence>
<dbReference type="PROSITE" id="PS50158">
    <property type="entry name" value="ZF_CCHC"/>
    <property type="match status" value="1"/>
</dbReference>
<feature type="non-terminal residue" evidence="4">
    <location>
        <position position="1"/>
    </location>
</feature>
<organism evidence="4 5">
    <name type="scientific">Ignelater luminosus</name>
    <name type="common">Cucubano</name>
    <name type="synonym">Pyrophorus luminosus</name>
    <dbReference type="NCBI Taxonomy" id="2038154"/>
    <lineage>
        <taxon>Eukaryota</taxon>
        <taxon>Metazoa</taxon>
        <taxon>Ecdysozoa</taxon>
        <taxon>Arthropoda</taxon>
        <taxon>Hexapoda</taxon>
        <taxon>Insecta</taxon>
        <taxon>Pterygota</taxon>
        <taxon>Neoptera</taxon>
        <taxon>Endopterygota</taxon>
        <taxon>Coleoptera</taxon>
        <taxon>Polyphaga</taxon>
        <taxon>Elateriformia</taxon>
        <taxon>Elateroidea</taxon>
        <taxon>Elateridae</taxon>
        <taxon>Agrypninae</taxon>
        <taxon>Pyrophorini</taxon>
        <taxon>Ignelater</taxon>
    </lineage>
</organism>
<dbReference type="Pfam" id="PF03564">
    <property type="entry name" value="DUF1759"/>
    <property type="match status" value="1"/>
</dbReference>
<accession>A0A8K0GAS3</accession>
<gene>
    <name evidence="4" type="ORF">ILUMI_14122</name>
</gene>
<dbReference type="GO" id="GO:0008270">
    <property type="term" value="F:zinc ion binding"/>
    <property type="evidence" value="ECO:0007669"/>
    <property type="project" value="UniProtKB-KW"/>
</dbReference>
<comment type="caution">
    <text evidence="4">The sequence shown here is derived from an EMBL/GenBank/DDBJ whole genome shotgun (WGS) entry which is preliminary data.</text>
</comment>
<evidence type="ECO:0000313" key="4">
    <source>
        <dbReference type="EMBL" id="KAF2892051.1"/>
    </source>
</evidence>
<feature type="region of interest" description="Disordered" evidence="2">
    <location>
        <begin position="53"/>
        <end position="78"/>
    </location>
</feature>
<evidence type="ECO:0000256" key="1">
    <source>
        <dbReference type="PROSITE-ProRule" id="PRU00047"/>
    </source>
</evidence>
<dbReference type="EMBL" id="VTPC01015153">
    <property type="protein sequence ID" value="KAF2892051.1"/>
    <property type="molecule type" value="Genomic_DNA"/>
</dbReference>
<proteinExistence type="predicted"/>
<dbReference type="OrthoDB" id="8061640at2759"/>
<keyword evidence="5" id="KW-1185">Reference proteome</keyword>
<dbReference type="AlphaFoldDB" id="A0A8K0GAS3"/>
<reference evidence="4" key="1">
    <citation type="submission" date="2019-08" db="EMBL/GenBank/DDBJ databases">
        <title>The genome of the North American firefly Photinus pyralis.</title>
        <authorList>
            <consortium name="Photinus pyralis genome working group"/>
            <person name="Fallon T.R."/>
            <person name="Sander Lower S.E."/>
            <person name="Weng J.-K."/>
        </authorList>
    </citation>
    <scope>NUCLEOTIDE SEQUENCE</scope>
    <source>
        <strain evidence="4">TRF0915ILg1</strain>
        <tissue evidence="4">Whole body</tissue>
    </source>
</reference>
<feature type="compositionally biased region" description="Basic and acidic residues" evidence="2">
    <location>
        <begin position="53"/>
        <end position="69"/>
    </location>
</feature>
<dbReference type="GO" id="GO:0003676">
    <property type="term" value="F:nucleic acid binding"/>
    <property type="evidence" value="ECO:0007669"/>
    <property type="project" value="InterPro"/>
</dbReference>
<dbReference type="Proteomes" id="UP000801492">
    <property type="component" value="Unassembled WGS sequence"/>
</dbReference>
<evidence type="ECO:0000313" key="5">
    <source>
        <dbReference type="Proteomes" id="UP000801492"/>
    </source>
</evidence>
<evidence type="ECO:0000256" key="2">
    <source>
        <dbReference type="SAM" id="MobiDB-lite"/>
    </source>
</evidence>
<protein>
    <recommendedName>
        <fullName evidence="3">CCHC-type domain-containing protein</fullName>
    </recommendedName>
</protein>
<name>A0A8K0GAS3_IGNLU</name>
<dbReference type="InterPro" id="IPR005312">
    <property type="entry name" value="DUF1759"/>
</dbReference>
<sequence length="226" mass="25911">MLVTGKAAEAIEGFPPSGDFYREAITTLKEQFGNSEELIAQYFETIMNLEPVRSKQDEKQKEADTDERASLVSDSSSNNDQMKCLLKFLRYELESLEQVYKHDGLKENNIHDNKQLQSGRKGTATSLLTSQNKQTCLFCEGFHKTELCDANVLLSKKKEVLKRNARCYRCTKRNHNSRDCRNKSIFYENCKGRHVTTMCDPEWLKRSKSITSNDQSTNVNSSNEKA</sequence>
<dbReference type="InterPro" id="IPR001878">
    <property type="entry name" value="Znf_CCHC"/>
</dbReference>
<feature type="domain" description="CCHC-type" evidence="3">
    <location>
        <begin position="166"/>
        <end position="182"/>
    </location>
</feature>
<keyword evidence="1" id="KW-0479">Metal-binding</keyword>
<keyword evidence="1" id="KW-0862">Zinc</keyword>